<name>A0A4U0EWB6_9FLAO</name>
<dbReference type="RefSeq" id="WP_136842188.1">
    <property type="nucleotide sequence ID" value="NZ_SUPL01000003.1"/>
</dbReference>
<comment type="caution">
    <text evidence="2">The sequence shown here is derived from an EMBL/GenBank/DDBJ whole genome shotgun (WGS) entry which is preliminary data.</text>
</comment>
<dbReference type="Gene3D" id="2.40.128.110">
    <property type="entry name" value="Lipid/polyisoprenoid-binding, YceI-like"/>
    <property type="match status" value="1"/>
</dbReference>
<accession>A0A4U0EWB6</accession>
<dbReference type="AlphaFoldDB" id="A0A4U0EWB6"/>
<keyword evidence="3" id="KW-1185">Reference proteome</keyword>
<proteinExistence type="predicted"/>
<feature type="domain" description="Lipid/polyisoprenoid-binding YceI-like" evidence="1">
    <location>
        <begin position="25"/>
        <end position="190"/>
    </location>
</feature>
<reference evidence="2 3" key="1">
    <citation type="submission" date="2019-04" db="EMBL/GenBank/DDBJ databases">
        <title>Lacinutrix sp. nov., isolated from marine water.</title>
        <authorList>
            <person name="Kim W."/>
        </authorList>
    </citation>
    <scope>NUCLEOTIDE SEQUENCE [LARGE SCALE GENOMIC DNA]</scope>
    <source>
        <strain evidence="2 3">CAU 1491</strain>
    </source>
</reference>
<dbReference type="OrthoDB" id="9794147at2"/>
<dbReference type="Proteomes" id="UP000307657">
    <property type="component" value="Unassembled WGS sequence"/>
</dbReference>
<sequence>MKKRSIIIVVIFSLLLLNVKAYSQSYVLDKSNSTITVSGTSSLHDWDIISNNFSGNIQLKDSVTAQIETLFVSIPSESLKSGKKAMDKKTYKALKTDDYSTISFKMVKVKSSKKVDDSTFEMKLVGEITICDVTKLLGIDFLLSKTGENINATGSCKMKMTDFKVVPPTALLGTIKTGDDISIKFNVMFLTK</sequence>
<evidence type="ECO:0000313" key="2">
    <source>
        <dbReference type="EMBL" id="TJY36247.1"/>
    </source>
</evidence>
<dbReference type="SMART" id="SM00867">
    <property type="entry name" value="YceI"/>
    <property type="match status" value="1"/>
</dbReference>
<dbReference type="EMBL" id="SUPL01000003">
    <property type="protein sequence ID" value="TJY36247.1"/>
    <property type="molecule type" value="Genomic_DNA"/>
</dbReference>
<evidence type="ECO:0000259" key="1">
    <source>
        <dbReference type="SMART" id="SM00867"/>
    </source>
</evidence>
<dbReference type="InterPro" id="IPR007372">
    <property type="entry name" value="Lipid/polyisoprenoid-bd_YceI"/>
</dbReference>
<dbReference type="Pfam" id="PF04264">
    <property type="entry name" value="YceI"/>
    <property type="match status" value="1"/>
</dbReference>
<dbReference type="PANTHER" id="PTHR34406">
    <property type="entry name" value="PROTEIN YCEI"/>
    <property type="match status" value="1"/>
</dbReference>
<dbReference type="SUPFAM" id="SSF101874">
    <property type="entry name" value="YceI-like"/>
    <property type="match status" value="1"/>
</dbReference>
<gene>
    <name evidence="2" type="ORF">E5167_06145</name>
</gene>
<dbReference type="PANTHER" id="PTHR34406:SF1">
    <property type="entry name" value="PROTEIN YCEI"/>
    <property type="match status" value="1"/>
</dbReference>
<dbReference type="InterPro" id="IPR036761">
    <property type="entry name" value="TTHA0802/YceI-like_sf"/>
</dbReference>
<organism evidence="2 3">
    <name type="scientific">Pontimicrobium aquaticum</name>
    <dbReference type="NCBI Taxonomy" id="2565367"/>
    <lineage>
        <taxon>Bacteria</taxon>
        <taxon>Pseudomonadati</taxon>
        <taxon>Bacteroidota</taxon>
        <taxon>Flavobacteriia</taxon>
        <taxon>Flavobacteriales</taxon>
        <taxon>Flavobacteriaceae</taxon>
        <taxon>Pontimicrobium</taxon>
    </lineage>
</organism>
<evidence type="ECO:0000313" key="3">
    <source>
        <dbReference type="Proteomes" id="UP000307657"/>
    </source>
</evidence>
<protein>
    <submittedName>
        <fullName evidence="2">YceI family protein</fullName>
    </submittedName>
</protein>